<keyword evidence="2" id="KW-0813">Transport</keyword>
<feature type="transmembrane region" description="Helical" evidence="9">
    <location>
        <begin position="31"/>
        <end position="50"/>
    </location>
</feature>
<feature type="transmembrane region" description="Helical" evidence="9">
    <location>
        <begin position="186"/>
        <end position="204"/>
    </location>
</feature>
<dbReference type="EMBL" id="AP018365">
    <property type="protein sequence ID" value="BBB01499.1"/>
    <property type="molecule type" value="Genomic_DNA"/>
</dbReference>
<accession>A0A7U3UZ44</accession>
<organism evidence="10 11">
    <name type="scientific">Actinacidiphila reveromycinica</name>
    <dbReference type="NCBI Taxonomy" id="659352"/>
    <lineage>
        <taxon>Bacteria</taxon>
        <taxon>Bacillati</taxon>
        <taxon>Actinomycetota</taxon>
        <taxon>Actinomycetes</taxon>
        <taxon>Kitasatosporales</taxon>
        <taxon>Streptomycetaceae</taxon>
        <taxon>Actinacidiphila</taxon>
    </lineage>
</organism>
<dbReference type="CDD" id="cd06579">
    <property type="entry name" value="TM_PBP1_transp_AraH_like"/>
    <property type="match status" value="1"/>
</dbReference>
<dbReference type="PANTHER" id="PTHR32196">
    <property type="entry name" value="ABC TRANSPORTER PERMEASE PROTEIN YPHD-RELATED-RELATED"/>
    <property type="match status" value="1"/>
</dbReference>
<dbReference type="Proteomes" id="UP000595703">
    <property type="component" value="Chromosome"/>
</dbReference>
<dbReference type="Pfam" id="PF02653">
    <property type="entry name" value="BPD_transp_2"/>
    <property type="match status" value="1"/>
</dbReference>
<proteinExistence type="predicted"/>
<feature type="transmembrane region" description="Helical" evidence="9">
    <location>
        <begin position="289"/>
        <end position="306"/>
    </location>
</feature>
<protein>
    <recommendedName>
        <fullName evidence="8">Autoinducer 2 import system permease protein LsrD</fullName>
    </recommendedName>
</protein>
<keyword evidence="5 9" id="KW-0812">Transmembrane</keyword>
<feature type="transmembrane region" description="Helical" evidence="9">
    <location>
        <begin position="318"/>
        <end position="337"/>
    </location>
</feature>
<keyword evidence="6 9" id="KW-1133">Transmembrane helix</keyword>
<reference evidence="10 11" key="1">
    <citation type="journal article" date="2010" name="J. Bacteriol.">
        <title>Biochemical characterization of a novel indole prenyltransferase from Streptomyces sp. SN-593.</title>
        <authorList>
            <person name="Takahashi S."/>
            <person name="Takagi H."/>
            <person name="Toyoda A."/>
            <person name="Uramoto M."/>
            <person name="Nogawa T."/>
            <person name="Ueki M."/>
            <person name="Sakaki Y."/>
            <person name="Osada H."/>
        </authorList>
    </citation>
    <scope>NUCLEOTIDE SEQUENCE [LARGE SCALE GENOMIC DNA]</scope>
    <source>
        <strain evidence="10 11">SN-593</strain>
    </source>
</reference>
<dbReference type="KEGG" id="arev:RVR_8946"/>
<feature type="transmembrane region" description="Helical" evidence="9">
    <location>
        <begin position="266"/>
        <end position="284"/>
    </location>
</feature>
<feature type="transmembrane region" description="Helical" evidence="9">
    <location>
        <begin position="62"/>
        <end position="83"/>
    </location>
</feature>
<evidence type="ECO:0000256" key="7">
    <source>
        <dbReference type="ARBA" id="ARBA00023136"/>
    </source>
</evidence>
<comment type="subcellular location">
    <subcellularLocation>
        <location evidence="1">Cell membrane</location>
        <topology evidence="1">Multi-pass membrane protein</topology>
    </subcellularLocation>
</comment>
<keyword evidence="7 9" id="KW-0472">Membrane</keyword>
<evidence type="ECO:0000256" key="9">
    <source>
        <dbReference type="SAM" id="Phobius"/>
    </source>
</evidence>
<feature type="transmembrane region" description="Helical" evidence="9">
    <location>
        <begin position="143"/>
        <end position="166"/>
    </location>
</feature>
<name>A0A7U3UZ44_9ACTN</name>
<evidence type="ECO:0000313" key="11">
    <source>
        <dbReference type="Proteomes" id="UP000595703"/>
    </source>
</evidence>
<evidence type="ECO:0000256" key="4">
    <source>
        <dbReference type="ARBA" id="ARBA00022519"/>
    </source>
</evidence>
<evidence type="ECO:0000256" key="8">
    <source>
        <dbReference type="ARBA" id="ARBA00039381"/>
    </source>
</evidence>
<evidence type="ECO:0000256" key="1">
    <source>
        <dbReference type="ARBA" id="ARBA00004651"/>
    </source>
</evidence>
<reference evidence="10 11" key="3">
    <citation type="journal article" date="2011" name="Nat. Chem. Biol.">
        <title>Reveromycin A biosynthesis uses RevG and RevJ for stereospecific spiroacetal formation.</title>
        <authorList>
            <person name="Takahashi S."/>
            <person name="Toyoda A."/>
            <person name="Sekiyama Y."/>
            <person name="Takagi H."/>
            <person name="Nogawa T."/>
            <person name="Uramoto M."/>
            <person name="Suzuki R."/>
            <person name="Koshino H."/>
            <person name="Kumano T."/>
            <person name="Panthee S."/>
            <person name="Dairi T."/>
            <person name="Ishikawa J."/>
            <person name="Ikeda H."/>
            <person name="Sakaki Y."/>
            <person name="Osada H."/>
        </authorList>
    </citation>
    <scope>NUCLEOTIDE SEQUENCE [LARGE SCALE GENOMIC DNA]</scope>
    <source>
        <strain evidence="10 11">SN-593</strain>
    </source>
</reference>
<dbReference type="PANTHER" id="PTHR32196:SF71">
    <property type="entry name" value="AUTOINDUCER 2 IMPORT SYSTEM PERMEASE PROTEIN LSRD"/>
    <property type="match status" value="1"/>
</dbReference>
<evidence type="ECO:0000256" key="5">
    <source>
        <dbReference type="ARBA" id="ARBA00022692"/>
    </source>
</evidence>
<dbReference type="GO" id="GO:0022857">
    <property type="term" value="F:transmembrane transporter activity"/>
    <property type="evidence" value="ECO:0007669"/>
    <property type="project" value="InterPro"/>
</dbReference>
<reference evidence="10 11" key="4">
    <citation type="journal article" date="2020" name="Sci. Rep.">
        <title>beta-carboline chemical signals induce reveromycin production through a LuxR family regulator in Streptomyces sp. SN-593.</title>
        <authorList>
            <person name="Panthee S."/>
            <person name="Kito N."/>
            <person name="Hayashi T."/>
            <person name="Shimizu T."/>
            <person name="Ishikawa J."/>
            <person name="Hamamoto H."/>
            <person name="Osada H."/>
            <person name="Takahashi S."/>
        </authorList>
    </citation>
    <scope>NUCLEOTIDE SEQUENCE [LARGE SCALE GENOMIC DNA]</scope>
    <source>
        <strain evidence="10 11">SN-593</strain>
    </source>
</reference>
<keyword evidence="4" id="KW-0997">Cell inner membrane</keyword>
<feature type="transmembrane region" description="Helical" evidence="9">
    <location>
        <begin position="235"/>
        <end position="254"/>
    </location>
</feature>
<gene>
    <name evidence="10" type="ORF">RVR_8946</name>
</gene>
<reference evidence="10 11" key="2">
    <citation type="journal article" date="2011" name="J. Antibiot.">
        <title>Furaquinocins I and J: novel polyketide isoprenoid hybrid compounds from Streptomyces reveromyceticus SN-593.</title>
        <authorList>
            <person name="Panthee S."/>
            <person name="Takahashi S."/>
            <person name="Takagi H."/>
            <person name="Nogawa T."/>
            <person name="Oowada E."/>
            <person name="Uramoto M."/>
            <person name="Osada H."/>
        </authorList>
    </citation>
    <scope>NUCLEOTIDE SEQUENCE [LARGE SCALE GENOMIC DNA]</scope>
    <source>
        <strain evidence="10 11">SN-593</strain>
    </source>
</reference>
<dbReference type="AlphaFoldDB" id="A0A7U3UZ44"/>
<sequence length="352" mass="36339">MTPDSTTTTKPPATASYQGVDDGGQPLWRGLVRWETALVFVLIAVLIFGSAQSSDFLNGSNFFYISLNMGEIAIMALPLTLIVMTGEIDLSVASMLGLSGTVMGSLFHDGWSVWAAMAAALAVGAAGGALNGLLVAKMGLPSIAVTIGTLTLFRGLSEIVLAPRTITGFPISLTKIGVMPVQGTQIAWSALIFLVLAVVFGVVLHATSMGRSIVAIGLQPEAARFSGVRVDRIKFGLYVVSGLFCALAGILFTLKNSSVSYDAGTGLELNVVAIVLLGGVSIFGGRGTVIGVVLAVAIVGCLQQALTQMGVQPEVQNIVTGALLLVSVVVPNGGELLRRARARTRRGAVPAA</sequence>
<dbReference type="GO" id="GO:0005886">
    <property type="term" value="C:plasma membrane"/>
    <property type="evidence" value="ECO:0007669"/>
    <property type="project" value="UniProtKB-SubCell"/>
</dbReference>
<dbReference type="RefSeq" id="WP_202237383.1">
    <property type="nucleotide sequence ID" value="NZ_AP018365.1"/>
</dbReference>
<evidence type="ECO:0000313" key="10">
    <source>
        <dbReference type="EMBL" id="BBB01499.1"/>
    </source>
</evidence>
<dbReference type="InterPro" id="IPR001851">
    <property type="entry name" value="ABC_transp_permease"/>
</dbReference>
<evidence type="ECO:0000256" key="2">
    <source>
        <dbReference type="ARBA" id="ARBA00022448"/>
    </source>
</evidence>
<keyword evidence="11" id="KW-1185">Reference proteome</keyword>
<keyword evidence="3" id="KW-1003">Cell membrane</keyword>
<feature type="transmembrane region" description="Helical" evidence="9">
    <location>
        <begin position="113"/>
        <end position="136"/>
    </location>
</feature>
<evidence type="ECO:0000256" key="3">
    <source>
        <dbReference type="ARBA" id="ARBA00022475"/>
    </source>
</evidence>
<evidence type="ECO:0000256" key="6">
    <source>
        <dbReference type="ARBA" id="ARBA00022989"/>
    </source>
</evidence>